<protein>
    <submittedName>
        <fullName evidence="2">Uncharacterized protein</fullName>
    </submittedName>
</protein>
<dbReference type="AlphaFoldDB" id="A0A9Q3HH54"/>
<proteinExistence type="predicted"/>
<sequence>MLRLGAKIGSGGPTCGLGPTWPLLSSLDLGQKGAYGSHVLQAMDYGPKTIEALGGLNGPKRPFRPKDPIIKGVGPRARGPWKAERTPRPKTKGIGLGVGEMDNWPKRTMRARYHMRP</sequence>
<comment type="caution">
    <text evidence="2">The sequence shown here is derived from an EMBL/GenBank/DDBJ whole genome shotgun (WGS) entry which is preliminary data.</text>
</comment>
<reference evidence="2" key="1">
    <citation type="submission" date="2021-03" db="EMBL/GenBank/DDBJ databases">
        <title>Draft genome sequence of rust myrtle Austropuccinia psidii MF-1, a brazilian biotype.</title>
        <authorList>
            <person name="Quecine M.C."/>
            <person name="Pachon D.M.R."/>
            <person name="Bonatelli M.L."/>
            <person name="Correr F.H."/>
            <person name="Franceschini L.M."/>
            <person name="Leite T.F."/>
            <person name="Margarido G.R.A."/>
            <person name="Almeida C.A."/>
            <person name="Ferrarezi J.A."/>
            <person name="Labate C.A."/>
        </authorList>
    </citation>
    <scope>NUCLEOTIDE SEQUENCE</scope>
    <source>
        <strain evidence="2">MF-1</strain>
    </source>
</reference>
<gene>
    <name evidence="2" type="ORF">O181_042104</name>
</gene>
<feature type="region of interest" description="Disordered" evidence="1">
    <location>
        <begin position="55"/>
        <end position="102"/>
    </location>
</feature>
<dbReference type="Proteomes" id="UP000765509">
    <property type="component" value="Unassembled WGS sequence"/>
</dbReference>
<evidence type="ECO:0000256" key="1">
    <source>
        <dbReference type="SAM" id="MobiDB-lite"/>
    </source>
</evidence>
<keyword evidence="3" id="KW-1185">Reference proteome</keyword>
<evidence type="ECO:0000313" key="2">
    <source>
        <dbReference type="EMBL" id="MBW0502389.1"/>
    </source>
</evidence>
<organism evidence="2 3">
    <name type="scientific">Austropuccinia psidii MF-1</name>
    <dbReference type="NCBI Taxonomy" id="1389203"/>
    <lineage>
        <taxon>Eukaryota</taxon>
        <taxon>Fungi</taxon>
        <taxon>Dikarya</taxon>
        <taxon>Basidiomycota</taxon>
        <taxon>Pucciniomycotina</taxon>
        <taxon>Pucciniomycetes</taxon>
        <taxon>Pucciniales</taxon>
        <taxon>Sphaerophragmiaceae</taxon>
        <taxon>Austropuccinia</taxon>
    </lineage>
</organism>
<name>A0A9Q3HH54_9BASI</name>
<dbReference type="EMBL" id="AVOT02016793">
    <property type="protein sequence ID" value="MBW0502389.1"/>
    <property type="molecule type" value="Genomic_DNA"/>
</dbReference>
<accession>A0A9Q3HH54</accession>
<evidence type="ECO:0000313" key="3">
    <source>
        <dbReference type="Proteomes" id="UP000765509"/>
    </source>
</evidence>